<dbReference type="CDD" id="cd17546">
    <property type="entry name" value="REC_hyHK_CKI1_RcsC-like"/>
    <property type="match status" value="1"/>
</dbReference>
<organism evidence="13 14">
    <name type="scientific">Staphylotrichum longicolle</name>
    <dbReference type="NCBI Taxonomy" id="669026"/>
    <lineage>
        <taxon>Eukaryota</taxon>
        <taxon>Fungi</taxon>
        <taxon>Dikarya</taxon>
        <taxon>Ascomycota</taxon>
        <taxon>Pezizomycotina</taxon>
        <taxon>Sordariomycetes</taxon>
        <taxon>Sordariomycetidae</taxon>
        <taxon>Sordariales</taxon>
        <taxon>Chaetomiaceae</taxon>
        <taxon>Staphylotrichum</taxon>
    </lineage>
</organism>
<feature type="region of interest" description="Disordered" evidence="11">
    <location>
        <begin position="532"/>
        <end position="714"/>
    </location>
</feature>
<evidence type="ECO:0000256" key="5">
    <source>
        <dbReference type="ARBA" id="ARBA00023125"/>
    </source>
</evidence>
<dbReference type="PRINTS" id="PR00056">
    <property type="entry name" value="HSFDOMAIN"/>
</dbReference>
<dbReference type="InterPro" id="IPR001789">
    <property type="entry name" value="Sig_transdc_resp-reg_receiver"/>
</dbReference>
<keyword evidence="7 8" id="KW-0539">Nucleus</keyword>
<evidence type="ECO:0000256" key="2">
    <source>
        <dbReference type="ARBA" id="ARBA00022553"/>
    </source>
</evidence>
<keyword evidence="5 8" id="KW-0238">DNA-binding</keyword>
<feature type="domain" description="Response regulatory" evidence="12">
    <location>
        <begin position="373"/>
        <end position="489"/>
    </location>
</feature>
<feature type="compositionally biased region" description="Gly residues" evidence="11">
    <location>
        <begin position="585"/>
        <end position="610"/>
    </location>
</feature>
<dbReference type="GO" id="GO:0043565">
    <property type="term" value="F:sequence-specific DNA binding"/>
    <property type="evidence" value="ECO:0007669"/>
    <property type="project" value="InterPro"/>
</dbReference>
<evidence type="ECO:0000259" key="12">
    <source>
        <dbReference type="PROSITE" id="PS50110"/>
    </source>
</evidence>
<dbReference type="SMART" id="SM00448">
    <property type="entry name" value="REC"/>
    <property type="match status" value="1"/>
</dbReference>
<feature type="region of interest" description="Disordered" evidence="11">
    <location>
        <begin position="86"/>
        <end position="122"/>
    </location>
</feature>
<dbReference type="Pfam" id="PF00447">
    <property type="entry name" value="HSF_DNA-bind"/>
    <property type="match status" value="1"/>
</dbReference>
<dbReference type="EMBL" id="JAHCVI010000006">
    <property type="protein sequence ID" value="KAG7284150.1"/>
    <property type="molecule type" value="Genomic_DNA"/>
</dbReference>
<dbReference type="Gene3D" id="1.10.10.10">
    <property type="entry name" value="Winged helix-like DNA-binding domain superfamily/Winged helix DNA-binding domain"/>
    <property type="match status" value="1"/>
</dbReference>
<feature type="compositionally biased region" description="Low complexity" evidence="11">
    <location>
        <begin position="624"/>
        <end position="633"/>
    </location>
</feature>
<dbReference type="GO" id="GO:0003700">
    <property type="term" value="F:DNA-binding transcription factor activity"/>
    <property type="evidence" value="ECO:0007669"/>
    <property type="project" value="UniProtKB-UniRule"/>
</dbReference>
<evidence type="ECO:0000256" key="4">
    <source>
        <dbReference type="ARBA" id="ARBA00023015"/>
    </source>
</evidence>
<dbReference type="InterPro" id="IPR036390">
    <property type="entry name" value="WH_DNA-bd_sf"/>
</dbReference>
<dbReference type="InterPro" id="IPR011006">
    <property type="entry name" value="CheY-like_superfamily"/>
</dbReference>
<keyword evidence="6 8" id="KW-0804">Transcription</keyword>
<evidence type="ECO:0000313" key="14">
    <source>
        <dbReference type="Proteomes" id="UP001197093"/>
    </source>
</evidence>
<dbReference type="SUPFAM" id="SSF52172">
    <property type="entry name" value="CheY-like"/>
    <property type="match status" value="1"/>
</dbReference>
<dbReference type="SMART" id="SM00415">
    <property type="entry name" value="HSF"/>
    <property type="match status" value="1"/>
</dbReference>
<feature type="modified residue" description="4-aspartylphosphate" evidence="9">
    <location>
        <position position="424"/>
    </location>
</feature>
<evidence type="ECO:0000256" key="6">
    <source>
        <dbReference type="ARBA" id="ARBA00023163"/>
    </source>
</evidence>
<keyword evidence="2 9" id="KW-0597">Phosphoprotein</keyword>
<dbReference type="InterPro" id="IPR000232">
    <property type="entry name" value="HSF_DNA-bd"/>
</dbReference>
<evidence type="ECO:0000256" key="8">
    <source>
        <dbReference type="PIRNR" id="PIRNR002595"/>
    </source>
</evidence>
<evidence type="ECO:0000256" key="1">
    <source>
        <dbReference type="ARBA" id="ARBA00004123"/>
    </source>
</evidence>
<dbReference type="PANTHER" id="PTHR45339">
    <property type="entry name" value="HYBRID SIGNAL TRANSDUCTION HISTIDINE KINASE J"/>
    <property type="match status" value="1"/>
</dbReference>
<evidence type="ECO:0000256" key="7">
    <source>
        <dbReference type="ARBA" id="ARBA00023242"/>
    </source>
</evidence>
<keyword evidence="10" id="KW-0175">Coiled coil</keyword>
<protein>
    <recommendedName>
        <fullName evidence="8">Transcription factor</fullName>
    </recommendedName>
</protein>
<dbReference type="InterPro" id="IPR036388">
    <property type="entry name" value="WH-like_DNA-bd_sf"/>
</dbReference>
<keyword evidence="14" id="KW-1185">Reference proteome</keyword>
<feature type="region of interest" description="Disordered" evidence="11">
    <location>
        <begin position="209"/>
        <end position="246"/>
    </location>
</feature>
<accession>A0AAD4EN96</accession>
<evidence type="ECO:0000256" key="10">
    <source>
        <dbReference type="SAM" id="Coils"/>
    </source>
</evidence>
<keyword evidence="4 8" id="KW-0805">Transcription regulation</keyword>
<evidence type="ECO:0000313" key="13">
    <source>
        <dbReference type="EMBL" id="KAG7284150.1"/>
    </source>
</evidence>
<dbReference type="GO" id="GO:0005634">
    <property type="term" value="C:nucleus"/>
    <property type="evidence" value="ECO:0007669"/>
    <property type="project" value="UniProtKB-SubCell"/>
</dbReference>
<feature type="compositionally biased region" description="Low complexity" evidence="11">
    <location>
        <begin position="640"/>
        <end position="652"/>
    </location>
</feature>
<dbReference type="Pfam" id="PF00072">
    <property type="entry name" value="Response_reg"/>
    <property type="match status" value="1"/>
</dbReference>
<dbReference type="PIRSF" id="PIRSF002595">
    <property type="entry name" value="RR_SKN7"/>
    <property type="match status" value="1"/>
</dbReference>
<keyword evidence="3" id="KW-0902">Two-component regulatory system</keyword>
<feature type="compositionally biased region" description="Low complexity" evidence="11">
    <location>
        <begin position="216"/>
        <end position="229"/>
    </location>
</feature>
<comment type="caution">
    <text evidence="13">The sequence shown here is derived from an EMBL/GenBank/DDBJ whole genome shotgun (WGS) entry which is preliminary data.</text>
</comment>
<evidence type="ECO:0000256" key="3">
    <source>
        <dbReference type="ARBA" id="ARBA00023012"/>
    </source>
</evidence>
<evidence type="ECO:0000256" key="9">
    <source>
        <dbReference type="PROSITE-ProRule" id="PRU00169"/>
    </source>
</evidence>
<name>A0AAD4EN96_9PEZI</name>
<evidence type="ECO:0000256" key="11">
    <source>
        <dbReference type="SAM" id="MobiDB-lite"/>
    </source>
</evidence>
<dbReference type="Gene3D" id="3.40.50.2300">
    <property type="match status" value="1"/>
</dbReference>
<dbReference type="PROSITE" id="PS50110">
    <property type="entry name" value="RESPONSE_REGULATORY"/>
    <property type="match status" value="1"/>
</dbReference>
<dbReference type="PROSITE" id="PS00434">
    <property type="entry name" value="HSF_DOMAIN"/>
    <property type="match status" value="1"/>
</dbReference>
<proteinExistence type="predicted"/>
<feature type="coiled-coil region" evidence="10">
    <location>
        <begin position="155"/>
        <end position="182"/>
    </location>
</feature>
<sequence>MPPPDGDAASAQAGNNSSDFVRKLYKMLEDPSYNSVVRWSADGDSFVVLENEKFTKTILPKHFKHSNFASFVRQLNKYDFHKVRHNEESGESPYGRDHVDTLDGRHGSSGGPEFRADRKDNLDNIRRKAPAPRKAPPADDAFPASQQIIVLSESLTATQHQIQALQEQYYELEKTNRLLVSEVLSLQKMVRAQSQASNELITHLNNMEDRRRNSRHSAQSSSHSGQTSQNFHAGAMGFLPDGADEPAPELRRAREILNGVSPDVQADRELERLSMAYNQNGSPADSAGSSSVMFAHPGPGGMPLVHDPLNDPRHMVYPVGQTTGIDPFHADHIHNIPYSRPLSNPNIMTEAPSQVTPPLKEQLGSMWRGKKPHILLVEDDKTCARIGSKFLTNMDCVVDTARDGLEAVEKVNRDPERFDLMFMDIIMPNLDGVSATAMIRMVAPQVPIVAMTSNIRQEDIQTYFQFGMNDVLAKPFTRDGMVRILRKPHARCSRTRNPPPASWQAETTWPGAGLSQVTARALPKAQPNCWGCRRRLRPRQHDPRPMAGAGNPQVKFEHTPIQSPSTASSWHSPGQMHQTSPTVDGAGGGYMSAGVGSGPGGMVLTPGGGTAPQHQRGGPPPPHQQHQQHQQQQQHHHHAQQQQQQQSHQQHQGGYGGGYLGAQAVMRGMQEGMGGGPGGGPVGGVGGGGGGGDDRPEKRQRLYGPVPGQGGYVQ</sequence>
<gene>
    <name evidence="13" type="ORF">NEMBOFW57_010511</name>
</gene>
<feature type="compositionally biased region" description="Gly residues" evidence="11">
    <location>
        <begin position="671"/>
        <end position="691"/>
    </location>
</feature>
<feature type="compositionally biased region" description="Polar residues" evidence="11">
    <location>
        <begin position="560"/>
        <end position="582"/>
    </location>
</feature>
<dbReference type="PANTHER" id="PTHR45339:SF1">
    <property type="entry name" value="HYBRID SIGNAL TRANSDUCTION HISTIDINE KINASE J"/>
    <property type="match status" value="1"/>
</dbReference>
<dbReference type="SUPFAM" id="SSF46785">
    <property type="entry name" value="Winged helix' DNA-binding domain"/>
    <property type="match status" value="1"/>
</dbReference>
<comment type="subcellular location">
    <subcellularLocation>
        <location evidence="1 8">Nucleus</location>
    </subcellularLocation>
</comment>
<dbReference type="AlphaFoldDB" id="A0AAD4EN96"/>
<dbReference type="GO" id="GO:0006357">
    <property type="term" value="P:regulation of transcription by RNA polymerase II"/>
    <property type="evidence" value="ECO:0007669"/>
    <property type="project" value="UniProtKB-UniRule"/>
</dbReference>
<dbReference type="Proteomes" id="UP001197093">
    <property type="component" value="Unassembled WGS sequence"/>
</dbReference>
<reference evidence="13" key="1">
    <citation type="submission" date="2023-02" db="EMBL/GenBank/DDBJ databases">
        <authorList>
            <person name="Palmer J.M."/>
        </authorList>
    </citation>
    <scope>NUCLEOTIDE SEQUENCE</scope>
    <source>
        <strain evidence="13">FW57</strain>
    </source>
</reference>
<feature type="compositionally biased region" description="Basic and acidic residues" evidence="11">
    <location>
        <begin position="86"/>
        <end position="106"/>
    </location>
</feature>
<dbReference type="FunFam" id="1.10.10.10:FF:000027">
    <property type="entry name" value="Heat shock transcription factor 1"/>
    <property type="match status" value="1"/>
</dbReference>
<dbReference type="InterPro" id="IPR014402">
    <property type="entry name" value="Sig_transdc_resp-reg_Skn7"/>
</dbReference>
<dbReference type="FunFam" id="3.40.50.2300:FF:000212">
    <property type="entry name" value="Stress response regulator/HFS transcription factor"/>
    <property type="match status" value="1"/>
</dbReference>
<dbReference type="GO" id="GO:0000156">
    <property type="term" value="F:phosphorelay response regulator activity"/>
    <property type="evidence" value="ECO:0007669"/>
    <property type="project" value="InterPro"/>
</dbReference>